<protein>
    <submittedName>
        <fullName evidence="1">Pyrroloquinoline quinone biosynthesis protein PqqD</fullName>
    </submittedName>
</protein>
<reference evidence="1" key="1">
    <citation type="submission" date="2019-11" db="EMBL/GenBank/DDBJ databases">
        <authorList>
            <person name="Feng L."/>
        </authorList>
    </citation>
    <scope>NUCLEOTIDE SEQUENCE</scope>
    <source>
        <strain evidence="1">RgnavusLFYP19</strain>
    </source>
</reference>
<sequence length="86" mass="9919">MKITKLNNFLKNCTLRNDEENGYLLSFNGGVFQLNEVSSEIILSIENGKNKKEIAEEISIKYQVSIKDVEKDIDEFLKQLTKMGLY</sequence>
<evidence type="ECO:0000313" key="1">
    <source>
        <dbReference type="EMBL" id="VYU20457.1"/>
    </source>
</evidence>
<dbReference type="RefSeq" id="WP_156729461.1">
    <property type="nucleotide sequence ID" value="NZ_CACRUK010000023.1"/>
</dbReference>
<dbReference type="InterPro" id="IPR041881">
    <property type="entry name" value="PqqD_sf"/>
</dbReference>
<dbReference type="AlphaFoldDB" id="A0A6N3D3Z2"/>
<dbReference type="Pfam" id="PF05402">
    <property type="entry name" value="PqqD"/>
    <property type="match status" value="1"/>
</dbReference>
<proteinExistence type="predicted"/>
<organism evidence="1">
    <name type="scientific">Mediterraneibacter gnavus</name>
    <name type="common">Ruminococcus gnavus</name>
    <dbReference type="NCBI Taxonomy" id="33038"/>
    <lineage>
        <taxon>Bacteria</taxon>
        <taxon>Bacillati</taxon>
        <taxon>Bacillota</taxon>
        <taxon>Clostridia</taxon>
        <taxon>Lachnospirales</taxon>
        <taxon>Lachnospiraceae</taxon>
        <taxon>Mediterraneibacter</taxon>
    </lineage>
</organism>
<name>A0A6N3D3Z2_MEDGN</name>
<dbReference type="EMBL" id="CACRUK010000023">
    <property type="protein sequence ID" value="VYU20457.1"/>
    <property type="molecule type" value="Genomic_DNA"/>
</dbReference>
<dbReference type="InterPro" id="IPR008792">
    <property type="entry name" value="PQQD"/>
</dbReference>
<dbReference type="Gene3D" id="1.10.10.1150">
    <property type="entry name" value="Coenzyme PQQ synthesis protein D (PqqD)"/>
    <property type="match status" value="1"/>
</dbReference>
<gene>
    <name evidence="1" type="ORF">RGLFYP19_00118</name>
</gene>
<accession>A0A6N3D3Z2</accession>